<dbReference type="Proteomes" id="UP000063308">
    <property type="component" value="Chromosome"/>
</dbReference>
<reference evidence="2 3" key="1">
    <citation type="submission" date="2014-11" db="EMBL/GenBank/DDBJ databases">
        <title>Symbiosis island explosion on the genome of extra-slow-growing strains of soybean bradyrhizobia with massive insertion sequences.</title>
        <authorList>
            <person name="Iida T."/>
            <person name="Minamisawa K."/>
        </authorList>
    </citation>
    <scope>NUCLEOTIDE SEQUENCE [LARGE SCALE GENOMIC DNA]</scope>
    <source>
        <strain evidence="2 3">NK6</strain>
    </source>
</reference>
<proteinExistence type="predicted"/>
<protein>
    <submittedName>
        <fullName evidence="2">Uncharacterized protein</fullName>
    </submittedName>
</protein>
<feature type="region of interest" description="Disordered" evidence="1">
    <location>
        <begin position="1"/>
        <end position="27"/>
    </location>
</feature>
<sequence>MRPGVASSTPRSGDHSGQIAELQKQLDTATGNKAMRIAAEITGLRRAAGAR</sequence>
<dbReference type="EMBL" id="AP014685">
    <property type="protein sequence ID" value="BAR57291.1"/>
    <property type="molecule type" value="Genomic_DNA"/>
</dbReference>
<evidence type="ECO:0000313" key="3">
    <source>
        <dbReference type="Proteomes" id="UP000063308"/>
    </source>
</evidence>
<gene>
    <name evidence="2" type="ORF">NK6_4122</name>
</gene>
<dbReference type="AlphaFoldDB" id="A0A0E4FY15"/>
<organism evidence="2 3">
    <name type="scientific">Bradyrhizobium diazoefficiens</name>
    <dbReference type="NCBI Taxonomy" id="1355477"/>
    <lineage>
        <taxon>Bacteria</taxon>
        <taxon>Pseudomonadati</taxon>
        <taxon>Pseudomonadota</taxon>
        <taxon>Alphaproteobacteria</taxon>
        <taxon>Hyphomicrobiales</taxon>
        <taxon>Nitrobacteraceae</taxon>
        <taxon>Bradyrhizobium</taxon>
    </lineage>
</organism>
<evidence type="ECO:0000256" key="1">
    <source>
        <dbReference type="SAM" id="MobiDB-lite"/>
    </source>
</evidence>
<name>A0A0E4FY15_9BRAD</name>
<evidence type="ECO:0000313" key="2">
    <source>
        <dbReference type="EMBL" id="BAR57291.1"/>
    </source>
</evidence>
<feature type="compositionally biased region" description="Polar residues" evidence="1">
    <location>
        <begin position="1"/>
        <end position="11"/>
    </location>
</feature>
<accession>A0A0E4FY15</accession>